<feature type="non-terminal residue" evidence="2">
    <location>
        <position position="126"/>
    </location>
</feature>
<feature type="compositionally biased region" description="Basic and acidic residues" evidence="1">
    <location>
        <begin position="99"/>
        <end position="114"/>
    </location>
</feature>
<name>A0A8T2ZL48_POPDE</name>
<comment type="caution">
    <text evidence="2">The sequence shown here is derived from an EMBL/GenBank/DDBJ whole genome shotgun (WGS) entry which is preliminary data.</text>
</comment>
<dbReference type="AlphaFoldDB" id="A0A8T2ZL48"/>
<dbReference type="EMBL" id="JACEGQ020000001">
    <property type="protein sequence ID" value="KAH8518106.1"/>
    <property type="molecule type" value="Genomic_DNA"/>
</dbReference>
<reference evidence="2" key="1">
    <citation type="journal article" date="2021" name="J. Hered.">
        <title>Genome Assembly of Salicaceae Populus deltoides (Eastern Cottonwood) I-69 Based on Nanopore Sequencing and Hi-C Technologies.</title>
        <authorList>
            <person name="Bai S."/>
            <person name="Wu H."/>
            <person name="Zhang J."/>
            <person name="Pan Z."/>
            <person name="Zhao W."/>
            <person name="Li Z."/>
            <person name="Tong C."/>
        </authorList>
    </citation>
    <scope>NUCLEOTIDE SEQUENCE</scope>
    <source>
        <tissue evidence="2">Leaf</tissue>
    </source>
</reference>
<keyword evidence="3" id="KW-1185">Reference proteome</keyword>
<protein>
    <submittedName>
        <fullName evidence="2">Uncharacterized protein</fullName>
    </submittedName>
</protein>
<evidence type="ECO:0000256" key="1">
    <source>
        <dbReference type="SAM" id="MobiDB-lite"/>
    </source>
</evidence>
<feature type="region of interest" description="Disordered" evidence="1">
    <location>
        <begin position="94"/>
        <end position="117"/>
    </location>
</feature>
<gene>
    <name evidence="2" type="ORF">H0E87_000067</name>
</gene>
<accession>A0A8T2ZL48</accession>
<feature type="region of interest" description="Disordered" evidence="1">
    <location>
        <begin position="1"/>
        <end position="51"/>
    </location>
</feature>
<evidence type="ECO:0000313" key="2">
    <source>
        <dbReference type="EMBL" id="KAH8518106.1"/>
    </source>
</evidence>
<dbReference type="Proteomes" id="UP000807159">
    <property type="component" value="Chromosome 1"/>
</dbReference>
<organism evidence="2 3">
    <name type="scientific">Populus deltoides</name>
    <name type="common">Eastern poplar</name>
    <name type="synonym">Eastern cottonwood</name>
    <dbReference type="NCBI Taxonomy" id="3696"/>
    <lineage>
        <taxon>Eukaryota</taxon>
        <taxon>Viridiplantae</taxon>
        <taxon>Streptophyta</taxon>
        <taxon>Embryophyta</taxon>
        <taxon>Tracheophyta</taxon>
        <taxon>Spermatophyta</taxon>
        <taxon>Magnoliopsida</taxon>
        <taxon>eudicotyledons</taxon>
        <taxon>Gunneridae</taxon>
        <taxon>Pentapetalae</taxon>
        <taxon>rosids</taxon>
        <taxon>fabids</taxon>
        <taxon>Malpighiales</taxon>
        <taxon>Salicaceae</taxon>
        <taxon>Saliceae</taxon>
        <taxon>Populus</taxon>
    </lineage>
</organism>
<proteinExistence type="predicted"/>
<feature type="compositionally biased region" description="Basic and acidic residues" evidence="1">
    <location>
        <begin position="35"/>
        <end position="47"/>
    </location>
</feature>
<sequence length="126" mass="13739">MGGDEPGLLLAGLVGKGTKGEEDPLKWGSSNGSEEEPKRKDRGREAVRGQGLFDRLREGNVEGRREQLRGYLVEMKMEIWETKEMGGLYAEGGSFWSAEGKKKGPGREKGRNRGEGSVGAVVGCLW</sequence>
<evidence type="ECO:0000313" key="3">
    <source>
        <dbReference type="Proteomes" id="UP000807159"/>
    </source>
</evidence>